<evidence type="ECO:0000313" key="8">
    <source>
        <dbReference type="EMBL" id="KKO18462.1"/>
    </source>
</evidence>
<comment type="caution">
    <text evidence="8">The sequence shown here is derived from an EMBL/GenBank/DDBJ whole genome shotgun (WGS) entry which is preliminary data.</text>
</comment>
<evidence type="ECO:0000256" key="7">
    <source>
        <dbReference type="HAMAP-Rule" id="MF_01416"/>
    </source>
</evidence>
<evidence type="ECO:0000256" key="4">
    <source>
        <dbReference type="ARBA" id="ARBA00023065"/>
    </source>
</evidence>
<comment type="similarity">
    <text evidence="7">Belongs to the ATPase delta chain family.</text>
</comment>
<dbReference type="Proteomes" id="UP000034954">
    <property type="component" value="Unassembled WGS sequence"/>
</dbReference>
<keyword evidence="7" id="KW-1003">Cell membrane</keyword>
<gene>
    <name evidence="7" type="primary">atpH</name>
    <name evidence="8" type="ORF">BROFUL_02845</name>
</gene>
<evidence type="ECO:0000256" key="5">
    <source>
        <dbReference type="ARBA" id="ARBA00023136"/>
    </source>
</evidence>
<proteinExistence type="inferred from homology"/>
<keyword evidence="7" id="KW-0139">CF(1)</keyword>
<evidence type="ECO:0000256" key="6">
    <source>
        <dbReference type="ARBA" id="ARBA00023310"/>
    </source>
</evidence>
<reference evidence="8 9" key="1">
    <citation type="journal article" date="2013" name="BMC Microbiol.">
        <title>Identification of the type II cytochrome c maturation pathway in anammox bacteria by comparative genomics.</title>
        <authorList>
            <person name="Ferousi C."/>
            <person name="Speth D.R."/>
            <person name="Reimann J."/>
            <person name="Op den Camp H.J."/>
            <person name="Allen J.W."/>
            <person name="Keltjens J.T."/>
            <person name="Jetten M.S."/>
        </authorList>
    </citation>
    <scope>NUCLEOTIDE SEQUENCE [LARGE SCALE GENOMIC DNA]</scope>
    <source>
        <strain evidence="8">RU1</strain>
    </source>
</reference>
<comment type="function">
    <text evidence="7">This protein is part of the stalk that links CF(0) to CF(1). It either transmits conformational changes from CF(0) to CF(1) or is implicated in proton conduction.</text>
</comment>
<comment type="function">
    <text evidence="7">F(1)F(0) ATP synthase produces ATP from ADP in the presence of a proton or sodium gradient. F-type ATPases consist of two structural domains, F(1) containing the extramembraneous catalytic core and F(0) containing the membrane proton channel, linked together by a central stalk and a peripheral stalk. During catalysis, ATP synthesis in the catalytic domain of F(1) is coupled via a rotary mechanism of the central stalk subunits to proton translocation.</text>
</comment>
<organism evidence="8 9">
    <name type="scientific">Candidatus Brocadia fulgida</name>
    <dbReference type="NCBI Taxonomy" id="380242"/>
    <lineage>
        <taxon>Bacteria</taxon>
        <taxon>Pseudomonadati</taxon>
        <taxon>Planctomycetota</taxon>
        <taxon>Candidatus Brocadiia</taxon>
        <taxon>Candidatus Brocadiales</taxon>
        <taxon>Candidatus Brocadiaceae</taxon>
        <taxon>Candidatus Brocadia</taxon>
    </lineage>
</organism>
<dbReference type="PRINTS" id="PR00125">
    <property type="entry name" value="ATPASEDELTA"/>
</dbReference>
<keyword evidence="3 7" id="KW-0375">Hydrogen ion transport</keyword>
<dbReference type="GO" id="GO:0046933">
    <property type="term" value="F:proton-transporting ATP synthase activity, rotational mechanism"/>
    <property type="evidence" value="ECO:0007669"/>
    <property type="project" value="UniProtKB-UniRule"/>
</dbReference>
<sequence>MLDKSIAITFIKALLEVASKKGQFEQIEKDLDLVCGVMKKHGNLKKVMFHPSISRSNKKDVLKNVFGKAVSSLMLNFLSLLVDRRKEEILEFIPEVYRAVTDEKKGVVKATVQTVDPLTGERLEHFRKQLKKITGKTVELEVLQNPDILGGMVIQIGNKMIDGSVASRLKNLKTRLLSLRTA</sequence>
<comment type="subcellular location">
    <subcellularLocation>
        <location evidence="7">Cell membrane</location>
        <topology evidence="7">Peripheral membrane protein</topology>
    </subcellularLocation>
    <subcellularLocation>
        <location evidence="1">Membrane</location>
    </subcellularLocation>
</comment>
<dbReference type="Pfam" id="PF00213">
    <property type="entry name" value="OSCP"/>
    <property type="match status" value="1"/>
</dbReference>
<dbReference type="SUPFAM" id="SSF47928">
    <property type="entry name" value="N-terminal domain of the delta subunit of the F1F0-ATP synthase"/>
    <property type="match status" value="1"/>
</dbReference>
<keyword evidence="4 7" id="KW-0406">Ion transport</keyword>
<dbReference type="HAMAP" id="MF_01416">
    <property type="entry name" value="ATP_synth_delta_bact"/>
    <property type="match status" value="1"/>
</dbReference>
<dbReference type="AlphaFoldDB" id="A0A0M2URG9"/>
<dbReference type="GO" id="GO:0005886">
    <property type="term" value="C:plasma membrane"/>
    <property type="evidence" value="ECO:0007669"/>
    <property type="project" value="UniProtKB-SubCell"/>
</dbReference>
<evidence type="ECO:0000256" key="3">
    <source>
        <dbReference type="ARBA" id="ARBA00022781"/>
    </source>
</evidence>
<dbReference type="Gene3D" id="1.10.520.20">
    <property type="entry name" value="N-terminal domain of the delta subunit of the F1F0-ATP synthase"/>
    <property type="match status" value="1"/>
</dbReference>
<dbReference type="InterPro" id="IPR026015">
    <property type="entry name" value="ATP_synth_OSCP/delta_N_sf"/>
</dbReference>
<dbReference type="NCBIfam" id="TIGR01145">
    <property type="entry name" value="ATP_synt_delta"/>
    <property type="match status" value="1"/>
</dbReference>
<dbReference type="PANTHER" id="PTHR11910">
    <property type="entry name" value="ATP SYNTHASE DELTA CHAIN"/>
    <property type="match status" value="1"/>
</dbReference>
<keyword evidence="6 7" id="KW-0066">ATP synthesis</keyword>
<dbReference type="EMBL" id="LAQJ01000268">
    <property type="protein sequence ID" value="KKO18462.1"/>
    <property type="molecule type" value="Genomic_DNA"/>
</dbReference>
<dbReference type="GO" id="GO:0045259">
    <property type="term" value="C:proton-transporting ATP synthase complex"/>
    <property type="evidence" value="ECO:0007669"/>
    <property type="project" value="UniProtKB-KW"/>
</dbReference>
<keyword evidence="9" id="KW-1185">Reference proteome</keyword>
<evidence type="ECO:0000256" key="1">
    <source>
        <dbReference type="ARBA" id="ARBA00004370"/>
    </source>
</evidence>
<dbReference type="InterPro" id="IPR000711">
    <property type="entry name" value="ATPase_OSCP/dsu"/>
</dbReference>
<keyword evidence="2 7" id="KW-0813">Transport</keyword>
<accession>A0A0M2URG9</accession>
<protein>
    <recommendedName>
        <fullName evidence="7">ATP synthase subunit delta</fullName>
    </recommendedName>
    <alternativeName>
        <fullName evidence="7">ATP synthase F(1) sector subunit delta</fullName>
    </alternativeName>
    <alternativeName>
        <fullName evidence="7">F-type ATPase subunit delta</fullName>
        <shortName evidence="7">F-ATPase subunit delta</shortName>
    </alternativeName>
</protein>
<keyword evidence="5 7" id="KW-0472">Membrane</keyword>
<evidence type="ECO:0000313" key="9">
    <source>
        <dbReference type="Proteomes" id="UP000034954"/>
    </source>
</evidence>
<name>A0A0M2URG9_9BACT</name>
<evidence type="ECO:0000256" key="2">
    <source>
        <dbReference type="ARBA" id="ARBA00022448"/>
    </source>
</evidence>